<dbReference type="InterPro" id="IPR027039">
    <property type="entry name" value="Crtac1"/>
</dbReference>
<keyword evidence="6" id="KW-1185">Reference proteome</keyword>
<dbReference type="InterPro" id="IPR028994">
    <property type="entry name" value="Integrin_alpha_N"/>
</dbReference>
<gene>
    <name evidence="5" type="ORF">GCM10011343_19630</name>
</gene>
<dbReference type="NCBIfam" id="TIGR04183">
    <property type="entry name" value="Por_Secre_tail"/>
    <property type="match status" value="1"/>
</dbReference>
<reference evidence="5" key="2">
    <citation type="submission" date="2020-09" db="EMBL/GenBank/DDBJ databases">
        <authorList>
            <person name="Sun Q."/>
            <person name="Zhou Y."/>
        </authorList>
    </citation>
    <scope>NUCLEOTIDE SEQUENCE</scope>
    <source>
        <strain evidence="5">CGMCC 1.12506</strain>
    </source>
</reference>
<dbReference type="PANTHER" id="PTHR16026:SF0">
    <property type="entry name" value="CARTILAGE ACIDIC PROTEIN 1"/>
    <property type="match status" value="1"/>
</dbReference>
<organism evidence="5 6">
    <name type="scientific">Flavobacterium orientale</name>
    <dbReference type="NCBI Taxonomy" id="1756020"/>
    <lineage>
        <taxon>Bacteria</taxon>
        <taxon>Pseudomonadati</taxon>
        <taxon>Bacteroidota</taxon>
        <taxon>Flavobacteriia</taxon>
        <taxon>Flavobacteriales</taxon>
        <taxon>Flavobacteriaceae</taxon>
        <taxon>Flavobacterium</taxon>
    </lineage>
</organism>
<keyword evidence="1 2" id="KW-0732">Signal</keyword>
<dbReference type="InterPro" id="IPR013517">
    <property type="entry name" value="FG-GAP"/>
</dbReference>
<dbReference type="PANTHER" id="PTHR16026">
    <property type="entry name" value="CARTILAGE ACIDIC PROTEIN 1"/>
    <property type="match status" value="1"/>
</dbReference>
<dbReference type="Proteomes" id="UP000625735">
    <property type="component" value="Unassembled WGS sequence"/>
</dbReference>
<evidence type="ECO:0000259" key="3">
    <source>
        <dbReference type="Pfam" id="PF07593"/>
    </source>
</evidence>
<feature type="chain" id="PRO_5037218967" description="Por secretion system C-terminal sorting domain-containing protein" evidence="2">
    <location>
        <begin position="21"/>
        <end position="677"/>
    </location>
</feature>
<proteinExistence type="predicted"/>
<name>A0A916Y3H4_9FLAO</name>
<dbReference type="Pfam" id="PF18962">
    <property type="entry name" value="Por_Secre_tail"/>
    <property type="match status" value="1"/>
</dbReference>
<accession>A0A916Y3H4</accession>
<feature type="signal peptide" evidence="2">
    <location>
        <begin position="1"/>
        <end position="20"/>
    </location>
</feature>
<dbReference type="InterPro" id="IPR026444">
    <property type="entry name" value="Secre_tail"/>
</dbReference>
<evidence type="ECO:0008006" key="7">
    <source>
        <dbReference type="Google" id="ProtNLM"/>
    </source>
</evidence>
<dbReference type="Pfam" id="PF13517">
    <property type="entry name" value="FG-GAP_3"/>
    <property type="match status" value="3"/>
</dbReference>
<dbReference type="Gene3D" id="2.130.10.130">
    <property type="entry name" value="Integrin alpha, N-terminal"/>
    <property type="match status" value="2"/>
</dbReference>
<dbReference type="RefSeq" id="WP_188362388.1">
    <property type="nucleotide sequence ID" value="NZ_BMFG01000007.1"/>
</dbReference>
<dbReference type="AlphaFoldDB" id="A0A916Y3H4"/>
<dbReference type="Pfam" id="PF07593">
    <property type="entry name" value="UnbV_ASPIC"/>
    <property type="match status" value="1"/>
</dbReference>
<dbReference type="EMBL" id="BMFG01000007">
    <property type="protein sequence ID" value="GGD29518.1"/>
    <property type="molecule type" value="Genomic_DNA"/>
</dbReference>
<evidence type="ECO:0000256" key="2">
    <source>
        <dbReference type="SAM" id="SignalP"/>
    </source>
</evidence>
<comment type="caution">
    <text evidence="5">The sequence shown here is derived from an EMBL/GenBank/DDBJ whole genome shotgun (WGS) entry which is preliminary data.</text>
</comment>
<protein>
    <recommendedName>
        <fullName evidence="7">Por secretion system C-terminal sorting domain-containing protein</fullName>
    </recommendedName>
</protein>
<evidence type="ECO:0000313" key="6">
    <source>
        <dbReference type="Proteomes" id="UP000625735"/>
    </source>
</evidence>
<evidence type="ECO:0000313" key="5">
    <source>
        <dbReference type="EMBL" id="GGD29518.1"/>
    </source>
</evidence>
<sequence>MKKNYFFLLVFFFTAGITKAQSSCATALEITSGSHIMGLVNGTGPTVYCTTSGTATAALWYSYTPDEDLSVTVTTDLPINNGKDTRFNVYSGTCASLVCVAGDDDSGSGFLSVATFAVTAGTTYTIAFDNRWGALANNITFQLIENAAPEPEIPVTQIAVPISFTTQVVSIAGTYKNGVVDMNGDKLDDIVSVGSANVHIQYQNVGGGFTVVNIPTPTAENLPSWSLAAGDFDGNGRTDLLYGGGSGVTFMKANADGTAFEKITFPQYVFSQRTNFVDINNDGHLDAFVCHDVAPNVYYLNDGNGNLVFNQGGLGNVADGGNYGSIWVDYDNDSQVDLFIAKCRGAGSPASIDELHKKNGSGVYTNVAAAANMASGVQTWSSAWGDFDNDGYMDALVGASSFTAGGHRLMRNNGNGTFADVTPNSGFHNFNGVSTEYVAQDFNNDGFIDVFCGASNTIMYNNGNMTFSPVATGFSAGALGDLNNDGFIDVMNGNNLRINNGNANKWIKITLDGILSNKQGIGARVEIYGAWGKQIRDIRSGDGFRYMNSLNAHFGIGTATAITQVIIRWPSGVVDTIMNPATNQVLNVVEGATLNVNEINTTEFIIYPNPVSDRLTVQSSLDKSIARIELFDLNGKSVLKPTLNSDSVSLGSLANGTYLITITDSDGNKTTQKIIKK</sequence>
<reference evidence="5" key="1">
    <citation type="journal article" date="2014" name="Int. J. Syst. Evol. Microbiol.">
        <title>Complete genome sequence of Corynebacterium casei LMG S-19264T (=DSM 44701T), isolated from a smear-ripened cheese.</title>
        <authorList>
            <consortium name="US DOE Joint Genome Institute (JGI-PGF)"/>
            <person name="Walter F."/>
            <person name="Albersmeier A."/>
            <person name="Kalinowski J."/>
            <person name="Ruckert C."/>
        </authorList>
    </citation>
    <scope>NUCLEOTIDE SEQUENCE</scope>
    <source>
        <strain evidence="5">CGMCC 1.12506</strain>
    </source>
</reference>
<dbReference type="InterPro" id="IPR011519">
    <property type="entry name" value="UnbV_ASPIC"/>
</dbReference>
<evidence type="ECO:0000259" key="4">
    <source>
        <dbReference type="Pfam" id="PF18962"/>
    </source>
</evidence>
<feature type="domain" description="ASPIC/UnbV" evidence="3">
    <location>
        <begin position="520"/>
        <end position="586"/>
    </location>
</feature>
<evidence type="ECO:0000256" key="1">
    <source>
        <dbReference type="ARBA" id="ARBA00022729"/>
    </source>
</evidence>
<feature type="domain" description="Secretion system C-terminal sorting" evidence="4">
    <location>
        <begin position="606"/>
        <end position="675"/>
    </location>
</feature>
<dbReference type="SUPFAM" id="SSF69318">
    <property type="entry name" value="Integrin alpha N-terminal domain"/>
    <property type="match status" value="2"/>
</dbReference>